<dbReference type="Pfam" id="PF00378">
    <property type="entry name" value="ECH_1"/>
    <property type="match status" value="1"/>
</dbReference>
<sequence>MRREHLDIKTEEPVRILTMTGKPRRGNPLSRELAADLVNALIDAEQDPSIHALVLAGTETHFSVGADLEEVSQMTGIDAVLADWLEQFDRFAEARKPTIAAVRGHAVGGGFELALSCDILVCAEDANLALPETGIGVIAGQGGTQRLIQMAGRAIASDLILTGRSLSGREASALGIAARSCPADQVVEGAISIGKKIAERSAPAVRFAREVIREAAEHPMRQSLRMERLLAALILDTPERKQRVAAFLNRKANKT</sequence>
<dbReference type="EC" id="4.2.1.17" evidence="3"/>
<evidence type="ECO:0000256" key="1">
    <source>
        <dbReference type="ARBA" id="ARBA00005254"/>
    </source>
</evidence>
<keyword evidence="4" id="KW-1185">Reference proteome</keyword>
<dbReference type="EMBL" id="CAKXZT010000121">
    <property type="protein sequence ID" value="CAH2400959.1"/>
    <property type="molecule type" value="Genomic_DNA"/>
</dbReference>
<organism evidence="3 4">
    <name type="scientific">Mesorhizobium escarrei</name>
    <dbReference type="NCBI Taxonomy" id="666018"/>
    <lineage>
        <taxon>Bacteria</taxon>
        <taxon>Pseudomonadati</taxon>
        <taxon>Pseudomonadota</taxon>
        <taxon>Alphaproteobacteria</taxon>
        <taxon>Hyphomicrobiales</taxon>
        <taxon>Phyllobacteriaceae</taxon>
        <taxon>Mesorhizobium</taxon>
    </lineage>
</organism>
<evidence type="ECO:0000256" key="2">
    <source>
        <dbReference type="RuleBase" id="RU003707"/>
    </source>
</evidence>
<reference evidence="3 4" key="1">
    <citation type="submission" date="2022-03" db="EMBL/GenBank/DDBJ databases">
        <authorList>
            <person name="Brunel B."/>
        </authorList>
    </citation>
    <scope>NUCLEOTIDE SEQUENCE [LARGE SCALE GENOMIC DNA]</scope>
    <source>
        <strain evidence="3">STM5069sample</strain>
    </source>
</reference>
<dbReference type="RefSeq" id="WP_254018553.1">
    <property type="nucleotide sequence ID" value="NZ_CAKXZT010000121.1"/>
</dbReference>
<name>A0ABM9DW46_9HYPH</name>
<evidence type="ECO:0000313" key="4">
    <source>
        <dbReference type="Proteomes" id="UP001153050"/>
    </source>
</evidence>
<dbReference type="InterPro" id="IPR001753">
    <property type="entry name" value="Enoyl-CoA_hydra/iso"/>
</dbReference>
<evidence type="ECO:0000313" key="3">
    <source>
        <dbReference type="EMBL" id="CAH2400959.1"/>
    </source>
</evidence>
<keyword evidence="3" id="KW-0456">Lyase</keyword>
<comment type="caution">
    <text evidence="3">The sequence shown here is derived from an EMBL/GenBank/DDBJ whole genome shotgun (WGS) entry which is preliminary data.</text>
</comment>
<dbReference type="CDD" id="cd06558">
    <property type="entry name" value="crotonase-like"/>
    <property type="match status" value="1"/>
</dbReference>
<comment type="similarity">
    <text evidence="1 2">Belongs to the enoyl-CoA hydratase/isomerase family.</text>
</comment>
<dbReference type="InterPro" id="IPR018376">
    <property type="entry name" value="Enoyl-CoA_hyd/isom_CS"/>
</dbReference>
<dbReference type="PANTHER" id="PTHR11941:SF54">
    <property type="entry name" value="ENOYL-COA HYDRATASE, MITOCHONDRIAL"/>
    <property type="match status" value="1"/>
</dbReference>
<dbReference type="PROSITE" id="PS00166">
    <property type="entry name" value="ENOYL_COA_HYDRATASE"/>
    <property type="match status" value="1"/>
</dbReference>
<dbReference type="InterPro" id="IPR029045">
    <property type="entry name" value="ClpP/crotonase-like_dom_sf"/>
</dbReference>
<gene>
    <name evidence="3" type="ORF">MES5069_270175</name>
</gene>
<dbReference type="PANTHER" id="PTHR11941">
    <property type="entry name" value="ENOYL-COA HYDRATASE-RELATED"/>
    <property type="match status" value="1"/>
</dbReference>
<dbReference type="GO" id="GO:0004300">
    <property type="term" value="F:enoyl-CoA hydratase activity"/>
    <property type="evidence" value="ECO:0007669"/>
    <property type="project" value="UniProtKB-EC"/>
</dbReference>
<dbReference type="SUPFAM" id="SSF52096">
    <property type="entry name" value="ClpP/crotonase"/>
    <property type="match status" value="1"/>
</dbReference>
<protein>
    <submittedName>
        <fullName evidence="3">Enoyl-CoA hydratase (Valine degradation)</fullName>
        <ecNumber evidence="3">4.2.1.17</ecNumber>
    </submittedName>
</protein>
<accession>A0ABM9DW46</accession>
<dbReference type="Proteomes" id="UP001153050">
    <property type="component" value="Unassembled WGS sequence"/>
</dbReference>
<dbReference type="Gene3D" id="3.90.226.10">
    <property type="entry name" value="2-enoyl-CoA Hydratase, Chain A, domain 1"/>
    <property type="match status" value="1"/>
</dbReference>
<proteinExistence type="inferred from homology"/>